<feature type="region of interest" description="Disordered" evidence="1">
    <location>
        <begin position="170"/>
        <end position="220"/>
    </location>
</feature>
<dbReference type="AlphaFoldDB" id="A0A2N9F374"/>
<evidence type="ECO:0000313" key="2">
    <source>
        <dbReference type="EMBL" id="SPC81321.1"/>
    </source>
</evidence>
<organism evidence="2">
    <name type="scientific">Fagus sylvatica</name>
    <name type="common">Beechnut</name>
    <dbReference type="NCBI Taxonomy" id="28930"/>
    <lineage>
        <taxon>Eukaryota</taxon>
        <taxon>Viridiplantae</taxon>
        <taxon>Streptophyta</taxon>
        <taxon>Embryophyta</taxon>
        <taxon>Tracheophyta</taxon>
        <taxon>Spermatophyta</taxon>
        <taxon>Magnoliopsida</taxon>
        <taxon>eudicotyledons</taxon>
        <taxon>Gunneridae</taxon>
        <taxon>Pentapetalae</taxon>
        <taxon>rosids</taxon>
        <taxon>fabids</taxon>
        <taxon>Fagales</taxon>
        <taxon>Fagaceae</taxon>
        <taxon>Fagus</taxon>
    </lineage>
</organism>
<accession>A0A2N9F374</accession>
<reference evidence="2" key="1">
    <citation type="submission" date="2018-02" db="EMBL/GenBank/DDBJ databases">
        <authorList>
            <person name="Cohen D.B."/>
            <person name="Kent A.D."/>
        </authorList>
    </citation>
    <scope>NUCLEOTIDE SEQUENCE</scope>
</reference>
<sequence>MVRKKTHDKLAKYINIPKAMALFCHHYGILDDVYLEYKFWEDALPGEPGDLILPLVAIIEGGVRGHGTTLTNGARMEMGHQFRPPDEWRKPQERLTNFATLQIVYNSEVCTDNYENPHSAFLLLHYVPSVKTFLACRQVKDKKAAKAVVENQAAPHHDIRHMSGINIRRLLPPRTPAGASGSAPPGDLRQRKRKASTQGEASWPEPPIDLEDSGTDAPQSEVVFWQSKPMQRPIFLAADILIPPRLGSC</sequence>
<gene>
    <name evidence="2" type="ORF">FSB_LOCUS9203</name>
</gene>
<proteinExistence type="predicted"/>
<protein>
    <submittedName>
        <fullName evidence="2">Uncharacterized protein</fullName>
    </submittedName>
</protein>
<evidence type="ECO:0000256" key="1">
    <source>
        <dbReference type="SAM" id="MobiDB-lite"/>
    </source>
</evidence>
<dbReference type="EMBL" id="OIVN01000507">
    <property type="protein sequence ID" value="SPC81321.1"/>
    <property type="molecule type" value="Genomic_DNA"/>
</dbReference>
<name>A0A2N9F374_FAGSY</name>